<evidence type="ECO:0000313" key="3">
    <source>
        <dbReference type="Proteomes" id="UP000800235"/>
    </source>
</evidence>
<dbReference type="GO" id="GO:0016791">
    <property type="term" value="F:phosphatase activity"/>
    <property type="evidence" value="ECO:0007669"/>
    <property type="project" value="TreeGrafter"/>
</dbReference>
<gene>
    <name evidence="2" type="ORF">EJ08DRAFT_582246</name>
</gene>
<dbReference type="SUPFAM" id="SSF56300">
    <property type="entry name" value="Metallo-dependent phosphatases"/>
    <property type="match status" value="1"/>
</dbReference>
<feature type="domain" description="Calcineurin-like phosphoesterase" evidence="1">
    <location>
        <begin position="38"/>
        <end position="249"/>
    </location>
</feature>
<evidence type="ECO:0000259" key="1">
    <source>
        <dbReference type="Pfam" id="PF00149"/>
    </source>
</evidence>
<dbReference type="AlphaFoldDB" id="A0A9P4NXU2"/>
<dbReference type="GO" id="GO:0005737">
    <property type="term" value="C:cytoplasm"/>
    <property type="evidence" value="ECO:0007669"/>
    <property type="project" value="TreeGrafter"/>
</dbReference>
<dbReference type="InterPro" id="IPR050126">
    <property type="entry name" value="Ap4A_hydrolase"/>
</dbReference>
<dbReference type="InterPro" id="IPR029052">
    <property type="entry name" value="Metallo-depent_PP-like"/>
</dbReference>
<dbReference type="GO" id="GO:0000298">
    <property type="term" value="F:endopolyphosphatase activity"/>
    <property type="evidence" value="ECO:0007669"/>
    <property type="project" value="TreeGrafter"/>
</dbReference>
<dbReference type="EMBL" id="MU007016">
    <property type="protein sequence ID" value="KAF2434395.1"/>
    <property type="molecule type" value="Genomic_DNA"/>
</dbReference>
<proteinExistence type="predicted"/>
<accession>A0A9P4NXU2</accession>
<evidence type="ECO:0000313" key="2">
    <source>
        <dbReference type="EMBL" id="KAF2434395.1"/>
    </source>
</evidence>
<reference evidence="2" key="1">
    <citation type="journal article" date="2020" name="Stud. Mycol.">
        <title>101 Dothideomycetes genomes: a test case for predicting lifestyles and emergence of pathogens.</title>
        <authorList>
            <person name="Haridas S."/>
            <person name="Albert R."/>
            <person name="Binder M."/>
            <person name="Bloem J."/>
            <person name="Labutti K."/>
            <person name="Salamov A."/>
            <person name="Andreopoulos B."/>
            <person name="Baker S."/>
            <person name="Barry K."/>
            <person name="Bills G."/>
            <person name="Bluhm B."/>
            <person name="Cannon C."/>
            <person name="Castanera R."/>
            <person name="Culley D."/>
            <person name="Daum C."/>
            <person name="Ezra D."/>
            <person name="Gonzalez J."/>
            <person name="Henrissat B."/>
            <person name="Kuo A."/>
            <person name="Liang C."/>
            <person name="Lipzen A."/>
            <person name="Lutzoni F."/>
            <person name="Magnuson J."/>
            <person name="Mondo S."/>
            <person name="Nolan M."/>
            <person name="Ohm R."/>
            <person name="Pangilinan J."/>
            <person name="Park H.-J."/>
            <person name="Ramirez L."/>
            <person name="Alfaro M."/>
            <person name="Sun H."/>
            <person name="Tritt A."/>
            <person name="Yoshinaga Y."/>
            <person name="Zwiers L.-H."/>
            <person name="Turgeon B."/>
            <person name="Goodwin S."/>
            <person name="Spatafora J."/>
            <person name="Crous P."/>
            <person name="Grigoriev I."/>
        </authorList>
    </citation>
    <scope>NUCLEOTIDE SEQUENCE</scope>
    <source>
        <strain evidence="2">CBS 130266</strain>
    </source>
</reference>
<dbReference type="InterPro" id="IPR004843">
    <property type="entry name" value="Calcineurin-like_PHP"/>
</dbReference>
<organism evidence="2 3">
    <name type="scientific">Tothia fuscella</name>
    <dbReference type="NCBI Taxonomy" id="1048955"/>
    <lineage>
        <taxon>Eukaryota</taxon>
        <taxon>Fungi</taxon>
        <taxon>Dikarya</taxon>
        <taxon>Ascomycota</taxon>
        <taxon>Pezizomycotina</taxon>
        <taxon>Dothideomycetes</taxon>
        <taxon>Pleosporomycetidae</taxon>
        <taxon>Venturiales</taxon>
        <taxon>Cylindrosympodiaceae</taxon>
        <taxon>Tothia</taxon>
    </lineage>
</organism>
<comment type="caution">
    <text evidence="2">The sequence shown here is derived from an EMBL/GenBank/DDBJ whole genome shotgun (WGS) entry which is preliminary data.</text>
</comment>
<dbReference type="Pfam" id="PF00149">
    <property type="entry name" value="Metallophos"/>
    <property type="match status" value="1"/>
</dbReference>
<dbReference type="Proteomes" id="UP000800235">
    <property type="component" value="Unassembled WGS sequence"/>
</dbReference>
<name>A0A9P4NXU2_9PEZI</name>
<dbReference type="PANTHER" id="PTHR42850">
    <property type="entry name" value="METALLOPHOSPHOESTERASE"/>
    <property type="match status" value="1"/>
</dbReference>
<dbReference type="CDD" id="cd00144">
    <property type="entry name" value="MPP_PPP_family"/>
    <property type="match status" value="1"/>
</dbReference>
<dbReference type="GO" id="GO:0006798">
    <property type="term" value="P:polyphosphate catabolic process"/>
    <property type="evidence" value="ECO:0007669"/>
    <property type="project" value="TreeGrafter"/>
</dbReference>
<dbReference type="Gene3D" id="3.60.21.10">
    <property type="match status" value="1"/>
</dbReference>
<dbReference type="PANTHER" id="PTHR42850:SF4">
    <property type="entry name" value="ZINC-DEPENDENT ENDOPOLYPHOSPHATASE"/>
    <property type="match status" value="1"/>
</dbReference>
<dbReference type="OrthoDB" id="10267127at2759"/>
<keyword evidence="3" id="KW-1185">Reference proteome</keyword>
<protein>
    <submittedName>
        <fullName evidence="2">Ser/Thr protein phosphatase family protein-like protein</fullName>
    </submittedName>
</protein>
<sequence>MSKNPNSFGANTRPQFTDMIHLQELETELIPGTEADRRLIFIGDVHGCSEELTKLLGKVKFEHGKDHVIFAGDLIAKGPDSPATVDIAMKIGASCVRGNHEDRIILAHNSLHAKVHPLPGPQEDPHVQEDFLDEESFSHGDYKDRALAKLLSEKQIKWLKSCPVILKVGPIGNYNGGGDVVVAHAGLAPGVTLDRQDPFLVMNMRTIDLQTRVPSEDRKGEPWEKIWNHHQSHLHPPNQRTTVIYGHDSKRGLNIQTYSRGLDSSCLKGGQLTALIIDSRGKQKIVSVDCKKYSG</sequence>